<protein>
    <submittedName>
        <fullName evidence="1">Uncharacterized protein</fullName>
    </submittedName>
</protein>
<evidence type="ECO:0000313" key="2">
    <source>
        <dbReference type="Proteomes" id="UP000193685"/>
    </source>
</evidence>
<dbReference type="EMBL" id="MCFI01000018">
    <property type="protein sequence ID" value="ORY78173.1"/>
    <property type="molecule type" value="Genomic_DNA"/>
</dbReference>
<gene>
    <name evidence="1" type="ORF">BCR37DRAFT_115185</name>
</gene>
<evidence type="ECO:0000313" key="1">
    <source>
        <dbReference type="EMBL" id="ORY78173.1"/>
    </source>
</evidence>
<keyword evidence="2" id="KW-1185">Reference proteome</keyword>
<organism evidence="1 2">
    <name type="scientific">Protomyces lactucae-debilis</name>
    <dbReference type="NCBI Taxonomy" id="2754530"/>
    <lineage>
        <taxon>Eukaryota</taxon>
        <taxon>Fungi</taxon>
        <taxon>Dikarya</taxon>
        <taxon>Ascomycota</taxon>
        <taxon>Taphrinomycotina</taxon>
        <taxon>Taphrinomycetes</taxon>
        <taxon>Taphrinales</taxon>
        <taxon>Protomycetaceae</taxon>
        <taxon>Protomyces</taxon>
    </lineage>
</organism>
<dbReference type="RefSeq" id="XP_040723284.1">
    <property type="nucleotide sequence ID" value="XM_040865948.1"/>
</dbReference>
<proteinExistence type="predicted"/>
<dbReference type="Proteomes" id="UP000193685">
    <property type="component" value="Unassembled WGS sequence"/>
</dbReference>
<name>A0A1Y2F2V3_PROLT</name>
<dbReference type="GeneID" id="63782547"/>
<reference evidence="1 2" key="1">
    <citation type="submission" date="2016-07" db="EMBL/GenBank/DDBJ databases">
        <title>Pervasive Adenine N6-methylation of Active Genes in Fungi.</title>
        <authorList>
            <consortium name="DOE Joint Genome Institute"/>
            <person name="Mondo S.J."/>
            <person name="Dannebaum R.O."/>
            <person name="Kuo R.C."/>
            <person name="Labutti K."/>
            <person name="Haridas S."/>
            <person name="Kuo A."/>
            <person name="Salamov A."/>
            <person name="Ahrendt S.R."/>
            <person name="Lipzen A."/>
            <person name="Sullivan W."/>
            <person name="Andreopoulos W.B."/>
            <person name="Clum A."/>
            <person name="Lindquist E."/>
            <person name="Daum C."/>
            <person name="Ramamoorthy G.K."/>
            <person name="Gryganskyi A."/>
            <person name="Culley D."/>
            <person name="Magnuson J.K."/>
            <person name="James T.Y."/>
            <person name="O'Malley M.A."/>
            <person name="Stajich J.E."/>
            <person name="Spatafora J.W."/>
            <person name="Visel A."/>
            <person name="Grigoriev I.V."/>
        </authorList>
    </citation>
    <scope>NUCLEOTIDE SEQUENCE [LARGE SCALE GENOMIC DNA]</scope>
    <source>
        <strain evidence="1 2">12-1054</strain>
    </source>
</reference>
<comment type="caution">
    <text evidence="1">The sequence shown here is derived from an EMBL/GenBank/DDBJ whole genome shotgun (WGS) entry which is preliminary data.</text>
</comment>
<sequence>MEGAFRGARTCVYQYDLTSHPKLSNSRLRGPRETVRATPELLPDLNRQVDLLTFKGIDPFSTSQSAPSAQGFLSWSHLFHGDCPCYRWQSREIRTSRAIVSDDFTISSRAILFYALQMSRSTVSTSDTSQPTGTNKLCHNLLLAKENFVTSRICESERSLSACLGCYTTC</sequence>
<dbReference type="AlphaFoldDB" id="A0A1Y2F2V3"/>
<accession>A0A1Y2F2V3</accession>